<dbReference type="GO" id="GO:0003700">
    <property type="term" value="F:DNA-binding transcription factor activity"/>
    <property type="evidence" value="ECO:0007669"/>
    <property type="project" value="InterPro"/>
</dbReference>
<dbReference type="GO" id="GO:0043565">
    <property type="term" value="F:sequence-specific DNA binding"/>
    <property type="evidence" value="ECO:0007669"/>
    <property type="project" value="InterPro"/>
</dbReference>
<dbReference type="Pfam" id="PF12833">
    <property type="entry name" value="HTH_18"/>
    <property type="match status" value="1"/>
</dbReference>
<dbReference type="Pfam" id="PF02311">
    <property type="entry name" value="AraC_binding"/>
    <property type="match status" value="1"/>
</dbReference>
<dbReference type="InterPro" id="IPR014710">
    <property type="entry name" value="RmlC-like_jellyroll"/>
</dbReference>
<dbReference type="Gene3D" id="1.10.10.60">
    <property type="entry name" value="Homeodomain-like"/>
    <property type="match status" value="1"/>
</dbReference>
<keyword evidence="2 5" id="KW-0238">DNA-binding</keyword>
<dbReference type="SUPFAM" id="SSF46689">
    <property type="entry name" value="Homeodomain-like"/>
    <property type="match status" value="1"/>
</dbReference>
<dbReference type="AlphaFoldDB" id="A0A4R6Q6C5"/>
<keyword evidence="1" id="KW-0805">Transcription regulation</keyword>
<dbReference type="PANTHER" id="PTHR43280">
    <property type="entry name" value="ARAC-FAMILY TRANSCRIPTIONAL REGULATOR"/>
    <property type="match status" value="1"/>
</dbReference>
<keyword evidence="6" id="KW-1185">Reference proteome</keyword>
<dbReference type="SUPFAM" id="SSF51215">
    <property type="entry name" value="Regulatory protein AraC"/>
    <property type="match status" value="1"/>
</dbReference>
<dbReference type="InterPro" id="IPR003313">
    <property type="entry name" value="AraC-bd"/>
</dbReference>
<keyword evidence="3" id="KW-0804">Transcription</keyword>
<accession>A0A4R6Q6C5</accession>
<dbReference type="InterPro" id="IPR037923">
    <property type="entry name" value="HTH-like"/>
</dbReference>
<evidence type="ECO:0000313" key="5">
    <source>
        <dbReference type="EMBL" id="TDP58004.1"/>
    </source>
</evidence>
<evidence type="ECO:0000256" key="1">
    <source>
        <dbReference type="ARBA" id="ARBA00023015"/>
    </source>
</evidence>
<evidence type="ECO:0000256" key="3">
    <source>
        <dbReference type="ARBA" id="ARBA00023163"/>
    </source>
</evidence>
<comment type="caution">
    <text evidence="5">The sequence shown here is derived from an EMBL/GenBank/DDBJ whole genome shotgun (WGS) entry which is preliminary data.</text>
</comment>
<dbReference type="InterPro" id="IPR009057">
    <property type="entry name" value="Homeodomain-like_sf"/>
</dbReference>
<protein>
    <submittedName>
        <fullName evidence="5">AraC-like DNA-binding protein</fullName>
    </submittedName>
</protein>
<dbReference type="Gene3D" id="2.60.120.10">
    <property type="entry name" value="Jelly Rolls"/>
    <property type="match status" value="1"/>
</dbReference>
<dbReference type="RefSeq" id="WP_133533736.1">
    <property type="nucleotide sequence ID" value="NZ_SNXR01000016.1"/>
</dbReference>
<dbReference type="InterPro" id="IPR020449">
    <property type="entry name" value="Tscrpt_reg_AraC-type_HTH"/>
</dbReference>
<dbReference type="InterPro" id="IPR018060">
    <property type="entry name" value="HTH_AraC"/>
</dbReference>
<feature type="domain" description="HTH araC/xylS-type" evidence="4">
    <location>
        <begin position="187"/>
        <end position="285"/>
    </location>
</feature>
<evidence type="ECO:0000259" key="4">
    <source>
        <dbReference type="PROSITE" id="PS01124"/>
    </source>
</evidence>
<evidence type="ECO:0000313" key="6">
    <source>
        <dbReference type="Proteomes" id="UP000295260"/>
    </source>
</evidence>
<proteinExistence type="predicted"/>
<sequence length="287" mass="33987">MKQHPVYSIHNFKTDLGKKELYINTFTNHLKAHSFIEKPHRHNFYLLVLFTNGTGKHEIDFAKYEIKPGSLFVLQPGQIHNWQLSEVIDGYILFYSQEIYNLYFGNKKVEDYPFYQSVINQPEIILDENEVNTIKPFFDLMITESQTDFPKKTDKILNLLDCIHIEISRKYLSISNHISHSYNYKIHQLELLLEQHYKIEKSPSFYADNMNITLKHLNRICKEILNQTVTEIITNRVILETKRLLVNPIKSVNQIADELGFDDYSYFTRIFKKKTGITPSEFRKTLN</sequence>
<dbReference type="EMBL" id="SNXR01000016">
    <property type="protein sequence ID" value="TDP58004.1"/>
    <property type="molecule type" value="Genomic_DNA"/>
</dbReference>
<dbReference type="PANTHER" id="PTHR43280:SF32">
    <property type="entry name" value="TRANSCRIPTIONAL REGULATORY PROTEIN"/>
    <property type="match status" value="1"/>
</dbReference>
<evidence type="ECO:0000256" key="2">
    <source>
        <dbReference type="ARBA" id="ARBA00023125"/>
    </source>
</evidence>
<dbReference type="PROSITE" id="PS01124">
    <property type="entry name" value="HTH_ARAC_FAMILY_2"/>
    <property type="match status" value="1"/>
</dbReference>
<reference evidence="5 6" key="1">
    <citation type="submission" date="2019-03" db="EMBL/GenBank/DDBJ databases">
        <title>Genomic Encyclopedia of Archaeal and Bacterial Type Strains, Phase II (KMG-II): from individual species to whole genera.</title>
        <authorList>
            <person name="Goeker M."/>
        </authorList>
    </citation>
    <scope>NUCLEOTIDE SEQUENCE [LARGE SCALE GENOMIC DNA]</scope>
    <source>
        <strain evidence="5 6">DSM 25687</strain>
    </source>
</reference>
<dbReference type="SMART" id="SM00342">
    <property type="entry name" value="HTH_ARAC"/>
    <property type="match status" value="1"/>
</dbReference>
<dbReference type="PRINTS" id="PR00032">
    <property type="entry name" value="HTHARAC"/>
</dbReference>
<gene>
    <name evidence="5" type="ORF">BC748_2519</name>
</gene>
<dbReference type="OrthoDB" id="1096411at2"/>
<organism evidence="5 6">
    <name type="scientific">Flavobacterium dankookense</name>
    <dbReference type="NCBI Taxonomy" id="706186"/>
    <lineage>
        <taxon>Bacteria</taxon>
        <taxon>Pseudomonadati</taxon>
        <taxon>Bacteroidota</taxon>
        <taxon>Flavobacteriia</taxon>
        <taxon>Flavobacteriales</taxon>
        <taxon>Flavobacteriaceae</taxon>
        <taxon>Flavobacterium</taxon>
    </lineage>
</organism>
<dbReference type="Proteomes" id="UP000295260">
    <property type="component" value="Unassembled WGS sequence"/>
</dbReference>
<name>A0A4R6Q6C5_9FLAO</name>